<dbReference type="Proteomes" id="UP000501747">
    <property type="component" value="Chromosome"/>
</dbReference>
<dbReference type="KEGG" id="vhy:G7082_08740"/>
<reference evidence="1 2" key="1">
    <citation type="submission" date="2020-03" db="EMBL/GenBank/DDBJ databases">
        <title>Vagococcus sp. nov., isolated from beetles.</title>
        <authorList>
            <person name="Hyun D.-W."/>
            <person name="Bae J.-W."/>
        </authorList>
    </citation>
    <scope>NUCLEOTIDE SEQUENCE [LARGE SCALE GENOMIC DNA]</scope>
    <source>
        <strain evidence="1 2">HDW17B</strain>
    </source>
</reference>
<name>A0A6G8AU21_9ENTE</name>
<accession>A0A6G8AU21</accession>
<keyword evidence="2" id="KW-1185">Reference proteome</keyword>
<dbReference type="RefSeq" id="WP_166034719.1">
    <property type="nucleotide sequence ID" value="NZ_CP049887.1"/>
</dbReference>
<dbReference type="EMBL" id="CP049887">
    <property type="protein sequence ID" value="QIL48581.1"/>
    <property type="molecule type" value="Genomic_DNA"/>
</dbReference>
<evidence type="ECO:0000313" key="1">
    <source>
        <dbReference type="EMBL" id="QIL48581.1"/>
    </source>
</evidence>
<organism evidence="1 2">
    <name type="scientific">Vagococcus hydrophili</name>
    <dbReference type="NCBI Taxonomy" id="2714947"/>
    <lineage>
        <taxon>Bacteria</taxon>
        <taxon>Bacillati</taxon>
        <taxon>Bacillota</taxon>
        <taxon>Bacilli</taxon>
        <taxon>Lactobacillales</taxon>
        <taxon>Enterococcaceae</taxon>
        <taxon>Vagococcus</taxon>
    </lineage>
</organism>
<sequence>MVCPKVLASLPIPRNLAEIIGGNGEDVWCGRARVIENTGADCHRGI</sequence>
<gene>
    <name evidence="1" type="ORF">G7082_08740</name>
</gene>
<proteinExistence type="predicted"/>
<evidence type="ECO:0000313" key="2">
    <source>
        <dbReference type="Proteomes" id="UP000501747"/>
    </source>
</evidence>
<protein>
    <submittedName>
        <fullName evidence="1">Uncharacterized protein</fullName>
    </submittedName>
</protein>
<dbReference type="AlphaFoldDB" id="A0A6G8AU21"/>